<evidence type="ECO:0000256" key="1">
    <source>
        <dbReference type="ARBA" id="ARBA00022679"/>
    </source>
</evidence>
<dbReference type="AlphaFoldDB" id="A0A6I9QNG0"/>
<dbReference type="SUPFAM" id="SSF56112">
    <property type="entry name" value="Protein kinase-like (PK-like)"/>
    <property type="match status" value="1"/>
</dbReference>
<dbReference type="PROSITE" id="PS50011">
    <property type="entry name" value="PROTEIN_KINASE_DOM"/>
    <property type="match status" value="1"/>
</dbReference>
<keyword evidence="4 5" id="KW-0067">ATP-binding</keyword>
<dbReference type="GeneID" id="105038165"/>
<dbReference type="GO" id="GO:0004672">
    <property type="term" value="F:protein kinase activity"/>
    <property type="evidence" value="ECO:0007669"/>
    <property type="project" value="InterPro"/>
</dbReference>
<sequence>MPSRPVAPPSPPSPASRRHHAAFLAVVSASSALLLLVLLLALFLLLFYLYRSLRHARARDRTLPLDSPAVSSLRRFSFRDLRSATASFDPSRSLGRGASAEVFRGLLPDGKSVAVKRLDLPSSSSPSSSPPFSSSDREFHNELHVLASLTPSPFVVSLLGYCLDGPRHRLLVYEYMPNGSLQETLFSSSSSSSSDHHHHPVLNWDRRFGIILDVAQALAFLHLECDPPVIHGDIKPSNILLTADFRAKISDFGLSRIKTEADLAAGPGTELFSQELFSGSPQVDFALALRASSSNSCKNFNPMQLVSGNPNTSSSPKGKEAAATTAVSSSHDELCSMEHSKELIGNSPLDDGKTEANGQWGRDWWWKQDGSGELSSRDYVREWIGSQICPSSNADWDDARKNSPENCFESRNSSQPERLDGGDDTLFRKLGDKQKKTIDGRDKKNRKMREWWKEEYFAEISKKSHSKRGPKWFRSISSRGEVNSSNNSNYDAGRRGRESNMDISFRKGWKKKRSRSVGSDLFSGDLLSRELSSTTSMRGTVCYVAPEYGGCGHLMEKADIYSFGVLILVIVSGRRPLHVLSSPMKLEKANLITWCRHLAQTGNILELVDEKLKNSYNKEQANLCINLALLCLQRMPELRPDSGDIVKILKGEMELPVVPFEYSPSPPAKLICRSRRKTTPDAE</sequence>
<evidence type="ECO:0000256" key="7">
    <source>
        <dbReference type="SAM" id="Phobius"/>
    </source>
</evidence>
<evidence type="ECO:0000256" key="5">
    <source>
        <dbReference type="PROSITE-ProRule" id="PRU10141"/>
    </source>
</evidence>
<feature type="compositionally biased region" description="Basic and acidic residues" evidence="6">
    <location>
        <begin position="417"/>
        <end position="444"/>
    </location>
</feature>
<evidence type="ECO:0000256" key="4">
    <source>
        <dbReference type="ARBA" id="ARBA00022840"/>
    </source>
</evidence>
<dbReference type="InterPro" id="IPR044576">
    <property type="entry name" value="At4g25390-like"/>
</dbReference>
<keyword evidence="7" id="KW-0812">Transmembrane</keyword>
<dbReference type="Proteomes" id="UP000504607">
    <property type="component" value="Chromosome 2"/>
</dbReference>
<dbReference type="GO" id="GO:0005524">
    <property type="term" value="F:ATP binding"/>
    <property type="evidence" value="ECO:0007669"/>
    <property type="project" value="UniProtKB-UniRule"/>
</dbReference>
<dbReference type="OrthoDB" id="4062651at2759"/>
<dbReference type="InterPro" id="IPR000719">
    <property type="entry name" value="Prot_kinase_dom"/>
</dbReference>
<keyword evidence="2 5" id="KW-0547">Nucleotide-binding</keyword>
<dbReference type="PROSITE" id="PS00107">
    <property type="entry name" value="PROTEIN_KINASE_ATP"/>
    <property type="match status" value="1"/>
</dbReference>
<dbReference type="PANTHER" id="PTHR46821:SF4">
    <property type="entry name" value="OS08G0275200 PROTEIN"/>
    <property type="match status" value="1"/>
</dbReference>
<evidence type="ECO:0000256" key="2">
    <source>
        <dbReference type="ARBA" id="ARBA00022741"/>
    </source>
</evidence>
<keyword evidence="7" id="KW-0472">Membrane</keyword>
<evidence type="ECO:0000259" key="8">
    <source>
        <dbReference type="PROSITE" id="PS50011"/>
    </source>
</evidence>
<dbReference type="RefSeq" id="XP_010912179.1">
    <property type="nucleotide sequence ID" value="XM_010913877.3"/>
</dbReference>
<dbReference type="PANTHER" id="PTHR46821">
    <property type="entry name" value="OS07G0586332 PROTEIN"/>
    <property type="match status" value="1"/>
</dbReference>
<keyword evidence="3" id="KW-0418">Kinase</keyword>
<feature type="region of interest" description="Disordered" evidence="6">
    <location>
        <begin position="393"/>
        <end position="444"/>
    </location>
</feature>
<evidence type="ECO:0000313" key="10">
    <source>
        <dbReference type="RefSeq" id="XP_010912179.1"/>
    </source>
</evidence>
<evidence type="ECO:0000313" key="9">
    <source>
        <dbReference type="Proteomes" id="UP000504607"/>
    </source>
</evidence>
<keyword evidence="9" id="KW-1185">Reference proteome</keyword>
<reference evidence="10" key="1">
    <citation type="submission" date="2025-08" db="UniProtKB">
        <authorList>
            <consortium name="RefSeq"/>
        </authorList>
    </citation>
    <scope>IDENTIFICATION</scope>
</reference>
<dbReference type="SMART" id="SM00220">
    <property type="entry name" value="S_TKc"/>
    <property type="match status" value="1"/>
</dbReference>
<keyword evidence="7" id="KW-1133">Transmembrane helix</keyword>
<name>A0A6I9QNG0_ELAGV</name>
<feature type="binding site" evidence="5">
    <location>
        <position position="116"/>
    </location>
    <ligand>
        <name>ATP</name>
        <dbReference type="ChEBI" id="CHEBI:30616"/>
    </ligand>
</feature>
<dbReference type="KEGG" id="egu:105038165"/>
<dbReference type="InParanoid" id="A0A6I9QNG0"/>
<feature type="domain" description="Protein kinase" evidence="8">
    <location>
        <begin position="88"/>
        <end position="658"/>
    </location>
</feature>
<dbReference type="InterPro" id="IPR011009">
    <property type="entry name" value="Kinase-like_dom_sf"/>
</dbReference>
<feature type="transmembrane region" description="Helical" evidence="7">
    <location>
        <begin position="20"/>
        <end position="50"/>
    </location>
</feature>
<gene>
    <name evidence="10" type="primary">LOC105038165</name>
</gene>
<dbReference type="Gene3D" id="3.30.200.20">
    <property type="entry name" value="Phosphorylase Kinase, domain 1"/>
    <property type="match status" value="1"/>
</dbReference>
<dbReference type="FunCoup" id="A0A6I9QNG0">
    <property type="interactions" value="2574"/>
</dbReference>
<protein>
    <submittedName>
        <fullName evidence="10">Receptor-like protein kinase At1g80870</fullName>
    </submittedName>
</protein>
<dbReference type="FunFam" id="1.10.510.10:FF:000780">
    <property type="entry name" value="Receptor-like serine/threonine-protein kinase At4g25390"/>
    <property type="match status" value="1"/>
</dbReference>
<dbReference type="Pfam" id="PF00069">
    <property type="entry name" value="Pkinase"/>
    <property type="match status" value="1"/>
</dbReference>
<accession>A0A6I9QNG0</accession>
<organism evidence="9 10">
    <name type="scientific">Elaeis guineensis var. tenera</name>
    <name type="common">Oil palm</name>
    <dbReference type="NCBI Taxonomy" id="51953"/>
    <lineage>
        <taxon>Eukaryota</taxon>
        <taxon>Viridiplantae</taxon>
        <taxon>Streptophyta</taxon>
        <taxon>Embryophyta</taxon>
        <taxon>Tracheophyta</taxon>
        <taxon>Spermatophyta</taxon>
        <taxon>Magnoliopsida</taxon>
        <taxon>Liliopsida</taxon>
        <taxon>Arecaceae</taxon>
        <taxon>Arecoideae</taxon>
        <taxon>Cocoseae</taxon>
        <taxon>Elaeidinae</taxon>
        <taxon>Elaeis</taxon>
    </lineage>
</organism>
<dbReference type="InterPro" id="IPR008271">
    <property type="entry name" value="Ser/Thr_kinase_AS"/>
</dbReference>
<evidence type="ECO:0000256" key="6">
    <source>
        <dbReference type="SAM" id="MobiDB-lite"/>
    </source>
</evidence>
<evidence type="ECO:0000256" key="3">
    <source>
        <dbReference type="ARBA" id="ARBA00022777"/>
    </source>
</evidence>
<dbReference type="Gene3D" id="1.10.510.10">
    <property type="entry name" value="Transferase(Phosphotransferase) domain 1"/>
    <property type="match status" value="2"/>
</dbReference>
<keyword evidence="1" id="KW-0808">Transferase</keyword>
<dbReference type="InterPro" id="IPR017441">
    <property type="entry name" value="Protein_kinase_ATP_BS"/>
</dbReference>
<dbReference type="PROSITE" id="PS00108">
    <property type="entry name" value="PROTEIN_KINASE_ST"/>
    <property type="match status" value="1"/>
</dbReference>
<proteinExistence type="predicted"/>